<name>A0A9X0QXV4_9PROT</name>
<proteinExistence type="predicted"/>
<protein>
    <submittedName>
        <fullName evidence="1">Uncharacterized protein</fullName>
    </submittedName>
</protein>
<dbReference type="Gene3D" id="3.30.450.40">
    <property type="match status" value="1"/>
</dbReference>
<sequence length="109" mass="12048">MSSVPPRHDPPTDAEEEARRLRLHLRILRDFGRIALEDLEIGPLLQRAVAQVARATGVGHTKVMRYRSEQGDLLAEAGFGWRPGVIGRARFGIDAVSPRGVPCRPGNRC</sequence>
<dbReference type="RefSeq" id="WP_186770759.1">
    <property type="nucleotide sequence ID" value="NZ_JACOMF010000011.1"/>
</dbReference>
<gene>
    <name evidence="1" type="ORF">H7965_11710</name>
</gene>
<reference evidence="1" key="1">
    <citation type="submission" date="2020-08" db="EMBL/GenBank/DDBJ databases">
        <authorList>
            <person name="Hu Y."/>
            <person name="Nguyen S.V."/>
            <person name="Li F."/>
            <person name="Fanning S."/>
        </authorList>
    </citation>
    <scope>NUCLEOTIDE SEQUENCE</scope>
    <source>
        <strain evidence="1">SYSU D8009</strain>
    </source>
</reference>
<dbReference type="EMBL" id="JACOMF010000011">
    <property type="protein sequence ID" value="MBC4015989.1"/>
    <property type="molecule type" value="Genomic_DNA"/>
</dbReference>
<accession>A0A9X0QXV4</accession>
<organism evidence="1 2">
    <name type="scientific">Siccirubricoccus deserti</name>
    <dbReference type="NCBI Taxonomy" id="2013562"/>
    <lineage>
        <taxon>Bacteria</taxon>
        <taxon>Pseudomonadati</taxon>
        <taxon>Pseudomonadota</taxon>
        <taxon>Alphaproteobacteria</taxon>
        <taxon>Acetobacterales</taxon>
        <taxon>Roseomonadaceae</taxon>
        <taxon>Siccirubricoccus</taxon>
    </lineage>
</organism>
<evidence type="ECO:0000313" key="2">
    <source>
        <dbReference type="Proteomes" id="UP000600101"/>
    </source>
</evidence>
<keyword evidence="2" id="KW-1185">Reference proteome</keyword>
<dbReference type="AlphaFoldDB" id="A0A9X0QXV4"/>
<evidence type="ECO:0000313" key="1">
    <source>
        <dbReference type="EMBL" id="MBC4015989.1"/>
    </source>
</evidence>
<comment type="caution">
    <text evidence="1">The sequence shown here is derived from an EMBL/GenBank/DDBJ whole genome shotgun (WGS) entry which is preliminary data.</text>
</comment>
<dbReference type="Proteomes" id="UP000600101">
    <property type="component" value="Unassembled WGS sequence"/>
</dbReference>
<dbReference type="InterPro" id="IPR029016">
    <property type="entry name" value="GAF-like_dom_sf"/>
</dbReference>